<sequence length="168" mass="18172">MSRLLPVVAALATATFLLMGWFSWTVLVPAAGGQLPLDARLAGYDGAAVLDYLRALDDGGRGVYLLEMRWLDAAFMASFALSLGLGLQILARGRGRLLRALLVLPPLAYFCADWAENAVVRELLLRGAEGFLPELAAWASRFTQAKVGLVLICVLGLGALWRRRPCEA</sequence>
<proteinExistence type="predicted"/>
<evidence type="ECO:0000313" key="2">
    <source>
        <dbReference type="EMBL" id="APX21470.1"/>
    </source>
</evidence>
<feature type="transmembrane region" description="Helical" evidence="1">
    <location>
        <begin position="70"/>
        <end position="90"/>
    </location>
</feature>
<protein>
    <submittedName>
        <fullName evidence="2">Uncharacterized protein</fullName>
    </submittedName>
</protein>
<dbReference type="KEGG" id="tpro:Ga0080559_TMP674"/>
<dbReference type="OrthoDB" id="5198105at2"/>
<keyword evidence="1" id="KW-0472">Membrane</keyword>
<dbReference type="Proteomes" id="UP000186559">
    <property type="component" value="Chromosome"/>
</dbReference>
<organism evidence="2 3">
    <name type="scientific">Salipiger profundus</name>
    <dbReference type="NCBI Taxonomy" id="1229727"/>
    <lineage>
        <taxon>Bacteria</taxon>
        <taxon>Pseudomonadati</taxon>
        <taxon>Pseudomonadota</taxon>
        <taxon>Alphaproteobacteria</taxon>
        <taxon>Rhodobacterales</taxon>
        <taxon>Roseobacteraceae</taxon>
        <taxon>Salipiger</taxon>
    </lineage>
</organism>
<dbReference type="AlphaFoldDB" id="A0A1U7D048"/>
<evidence type="ECO:0000256" key="1">
    <source>
        <dbReference type="SAM" id="Phobius"/>
    </source>
</evidence>
<evidence type="ECO:0000313" key="3">
    <source>
        <dbReference type="Proteomes" id="UP000186559"/>
    </source>
</evidence>
<keyword evidence="3" id="KW-1185">Reference proteome</keyword>
<dbReference type="EMBL" id="CP014796">
    <property type="protein sequence ID" value="APX21470.1"/>
    <property type="molecule type" value="Genomic_DNA"/>
</dbReference>
<keyword evidence="1" id="KW-0812">Transmembrane</keyword>
<accession>A0A1U7D048</accession>
<keyword evidence="1" id="KW-1133">Transmembrane helix</keyword>
<reference evidence="2 3" key="1">
    <citation type="submission" date="2016-03" db="EMBL/GenBank/DDBJ databases">
        <title>Deep-sea bacteria in the southern Pacific.</title>
        <authorList>
            <person name="Tang K."/>
        </authorList>
    </citation>
    <scope>NUCLEOTIDE SEQUENCE [LARGE SCALE GENOMIC DNA]</scope>
    <source>
        <strain evidence="2 3">JLT2016</strain>
    </source>
</reference>
<dbReference type="STRING" id="1229727.Ga0080559_TMP674"/>
<gene>
    <name evidence="2" type="ORF">Ga0080559_TMP674</name>
</gene>
<dbReference type="RefSeq" id="WP_076622115.1">
    <property type="nucleotide sequence ID" value="NZ_BMEW01000002.1"/>
</dbReference>
<name>A0A1U7D048_9RHOB</name>